<keyword evidence="1" id="KW-0808">Transferase</keyword>
<proteinExistence type="predicted"/>
<comment type="caution">
    <text evidence="1">The sequence shown here is derived from an EMBL/GenBank/DDBJ whole genome shotgun (WGS) entry which is preliminary data.</text>
</comment>
<dbReference type="AlphaFoldDB" id="A0A6L2KWM5"/>
<protein>
    <submittedName>
        <fullName evidence="1">Protein kinase-like domain, concanavalin A-like lectin/glucanase domain protein</fullName>
    </submittedName>
</protein>
<keyword evidence="1" id="KW-0418">Kinase</keyword>
<organism evidence="1">
    <name type="scientific">Tanacetum cinerariifolium</name>
    <name type="common">Dalmatian daisy</name>
    <name type="synonym">Chrysanthemum cinerariifolium</name>
    <dbReference type="NCBI Taxonomy" id="118510"/>
    <lineage>
        <taxon>Eukaryota</taxon>
        <taxon>Viridiplantae</taxon>
        <taxon>Streptophyta</taxon>
        <taxon>Embryophyta</taxon>
        <taxon>Tracheophyta</taxon>
        <taxon>Spermatophyta</taxon>
        <taxon>Magnoliopsida</taxon>
        <taxon>eudicotyledons</taxon>
        <taxon>Gunneridae</taxon>
        <taxon>Pentapetalae</taxon>
        <taxon>asterids</taxon>
        <taxon>campanulids</taxon>
        <taxon>Asterales</taxon>
        <taxon>Asteraceae</taxon>
        <taxon>Asteroideae</taxon>
        <taxon>Anthemideae</taxon>
        <taxon>Anthemidinae</taxon>
        <taxon>Tanacetum</taxon>
    </lineage>
</organism>
<keyword evidence="1" id="KW-0430">Lectin</keyword>
<accession>A0A6L2KWM5</accession>
<gene>
    <name evidence="1" type="ORF">Tci_024383</name>
</gene>
<reference evidence="1" key="1">
    <citation type="journal article" date="2019" name="Sci. Rep.">
        <title>Draft genome of Tanacetum cinerariifolium, the natural source of mosquito coil.</title>
        <authorList>
            <person name="Yamashiro T."/>
            <person name="Shiraishi A."/>
            <person name="Satake H."/>
            <person name="Nakayama K."/>
        </authorList>
    </citation>
    <scope>NUCLEOTIDE SEQUENCE</scope>
</reference>
<dbReference type="GO" id="GO:0030246">
    <property type="term" value="F:carbohydrate binding"/>
    <property type="evidence" value="ECO:0007669"/>
    <property type="project" value="UniProtKB-KW"/>
</dbReference>
<name>A0A6L2KWM5_TANCI</name>
<sequence length="382" mass="41959">MIHGNYKGEYYNLEGVGLQGGSVLGGFIAATKKRTTKSGCGLLGGHGMKLSQEKVRKTIILKKFLWTFDSCDLKSGDDVFDLIGDVDPTDEDGDIGMGDSTGVSASLDGKIFSRGKKCQESNIGDSDNTGDGGKIVSGAIGACSRGKGTSFDPSLAEFKTPLMCMILDMIHGSYKGKYYKLEGIGLQGGSVLVGFMVEAKKRTTRRGCGLLGGHGVKLRIKKGDPSNLKIPCMIGRKFIASAYIDLDLPMNIMSLAYYNAIRNQEYEHGWLNFAGIGKDMHVFVQNMSHVMDFTIFENVEAKTKLILNKEKRSIMFTDVMKEVTFKTPYKDPEMEELTSEGNDQLSSRVILSDDDFRRGCESPLDLKDIIYIDIDKLGPDYN</sequence>
<dbReference type="GO" id="GO:0016301">
    <property type="term" value="F:kinase activity"/>
    <property type="evidence" value="ECO:0007669"/>
    <property type="project" value="UniProtKB-KW"/>
</dbReference>
<dbReference type="EMBL" id="BKCJ010003010">
    <property type="protein sequence ID" value="GEU52405.1"/>
    <property type="molecule type" value="Genomic_DNA"/>
</dbReference>
<evidence type="ECO:0000313" key="1">
    <source>
        <dbReference type="EMBL" id="GEU52405.1"/>
    </source>
</evidence>